<evidence type="ECO:0000256" key="4">
    <source>
        <dbReference type="ARBA" id="ARBA00022741"/>
    </source>
</evidence>
<dbReference type="EMBL" id="NBIV01000088">
    <property type="protein sequence ID" value="PXF44511.1"/>
    <property type="molecule type" value="Genomic_DNA"/>
</dbReference>
<dbReference type="InterPro" id="IPR035985">
    <property type="entry name" value="Ubiquitin-activating_enz"/>
</dbReference>
<comment type="pathway">
    <text evidence="1 8">Protein modification; protein sumoylation.</text>
</comment>
<protein>
    <recommendedName>
        <fullName evidence="8">SUMO-activating enzyme subunit</fullName>
    </recommendedName>
</protein>
<keyword evidence="17" id="KW-1185">Reference proteome</keyword>
<evidence type="ECO:0000256" key="2">
    <source>
        <dbReference type="ARBA" id="ARBA00005673"/>
    </source>
</evidence>
<dbReference type="GO" id="GO:0019948">
    <property type="term" value="F:SUMO activating enzyme activity"/>
    <property type="evidence" value="ECO:0007669"/>
    <property type="project" value="UniProtKB-UniRule"/>
</dbReference>
<dbReference type="GO" id="GO:0016925">
    <property type="term" value="P:protein sumoylation"/>
    <property type="evidence" value="ECO:0007669"/>
    <property type="project" value="UniProtKB-UniRule"/>
</dbReference>
<feature type="binding site" evidence="10">
    <location>
        <begin position="122"/>
        <end position="127"/>
    </location>
    <ligand>
        <name>ATP</name>
        <dbReference type="ChEBI" id="CHEBI:30616"/>
    </ligand>
</feature>
<keyword evidence="6 8" id="KW-0862">Zinc</keyword>
<feature type="compositionally biased region" description="Acidic residues" evidence="12">
    <location>
        <begin position="604"/>
        <end position="614"/>
    </location>
</feature>
<sequence length="687" mass="75842">MLPTSDDLQVIYGPNAAERVAKSSVLVVGAGGVGCELLKNLATAGFLRITVIDLDTIDVSNLNRQFLFRRQHVGKSKAIEAANAISKFAPDAQIRPMMANVRDNTFDVTFFRQFTLVCNALDNLEARRHVNRMCLAADVPLIESGSTGYNGQASVIAKGVECYDCVQRLPQKTYAVCTIRSTPDKPVHCIVWAKYLFDLLFGPDDDANVLKDLDLNRSPTPAQPKQNGEAQHTASAENGHSEPLDKHQNGQSPVPDSANGKHFEEQKQTDPRKRLRYSSDDTAHIFAERVAHRVFVADIEAQRAMEDLWRQRSPPILFDVTSAAKKEPVSLEKVDLLSQSVWDADHSAAVFMAVLRDIINHRVSEIGSLTFDKDDNHAMLFVAAAANLRANAYGVPLQSPFATKGIAGNIVHAIATTNAMVGGIIVLEALKIATSDGKIDKCVTTFVSQAPRGSRVKTILCPEMLTKPNPKCFVCSNGQPHVSVDLDQFTLKQFREYVLKKKLSMKEPEVYVANNILYETYHDLDEDDVEMYQSNCNKTLAKLNVENGTQLTISDFKQNLKCTIHISHTENLLLDKPIQERFVLDGNVPVPTPQADSNDHDSAEDVDADEVVEVGEERQIADGVADKSAERLGPGAREINSRERAQPDGEVANAHVPSKDRERDAGTKRPLEESNAREESQKKKARS</sequence>
<dbReference type="InterPro" id="IPR023318">
    <property type="entry name" value="Ub_act_enz_dom_a_sf"/>
</dbReference>
<dbReference type="AlphaFoldDB" id="A0A2V3IQW4"/>
<feature type="region of interest" description="Disordered" evidence="12">
    <location>
        <begin position="212"/>
        <end position="276"/>
    </location>
</feature>
<dbReference type="Gene3D" id="1.10.10.520">
    <property type="entry name" value="Ubiquitin activating enzymes (Uba3). Chain: B, domain 2"/>
    <property type="match status" value="1"/>
</dbReference>
<feature type="domain" description="Ubiquitin/SUMO-activating enzyme ubiquitin-like" evidence="15">
    <location>
        <begin position="483"/>
        <end position="571"/>
    </location>
</feature>
<feature type="binding site" evidence="10">
    <location>
        <begin position="61"/>
        <end position="64"/>
    </location>
    <ligand>
        <name>ATP</name>
        <dbReference type="ChEBI" id="CHEBI:30616"/>
    </ligand>
</feature>
<comment type="similarity">
    <text evidence="2 8">Belongs to the ubiquitin-activating E1 family.</text>
</comment>
<proteinExistence type="inferred from homology"/>
<dbReference type="STRING" id="448386.A0A2V3IQW4"/>
<keyword evidence="4 8" id="KW-0547">Nucleotide-binding</keyword>
<evidence type="ECO:0000313" key="17">
    <source>
        <dbReference type="Proteomes" id="UP000247409"/>
    </source>
</evidence>
<evidence type="ECO:0000313" key="16">
    <source>
        <dbReference type="EMBL" id="PXF44511.1"/>
    </source>
</evidence>
<keyword evidence="5 8" id="KW-0833">Ubl conjugation pathway</keyword>
<keyword evidence="7 8" id="KW-0067">ATP-binding</keyword>
<evidence type="ECO:0000256" key="11">
    <source>
        <dbReference type="PIRSR" id="PIRSR039133-3"/>
    </source>
</evidence>
<feature type="domain" description="THIF-type NAD/FAD binding fold" evidence="13">
    <location>
        <begin position="11"/>
        <end position="454"/>
    </location>
</feature>
<organism evidence="16 17">
    <name type="scientific">Gracilariopsis chorda</name>
    <dbReference type="NCBI Taxonomy" id="448386"/>
    <lineage>
        <taxon>Eukaryota</taxon>
        <taxon>Rhodophyta</taxon>
        <taxon>Florideophyceae</taxon>
        <taxon>Rhodymeniophycidae</taxon>
        <taxon>Gracilariales</taxon>
        <taxon>Gracilariaceae</taxon>
        <taxon>Gracilariopsis</taxon>
    </lineage>
</organism>
<name>A0A2V3IQW4_9FLOR</name>
<evidence type="ECO:0000256" key="12">
    <source>
        <dbReference type="SAM" id="MobiDB-lite"/>
    </source>
</evidence>
<dbReference type="InterPro" id="IPR045886">
    <property type="entry name" value="ThiF/MoeB/HesA"/>
</dbReference>
<feature type="binding site" evidence="10">
    <location>
        <position position="77"/>
    </location>
    <ligand>
        <name>ATP</name>
        <dbReference type="ChEBI" id="CHEBI:30616"/>
    </ligand>
</feature>
<dbReference type="Pfam" id="PF00899">
    <property type="entry name" value="ThiF"/>
    <property type="match status" value="1"/>
</dbReference>
<dbReference type="PIRSF" id="PIRSF039133">
    <property type="entry name" value="SUMO_E1B"/>
    <property type="match status" value="1"/>
</dbReference>
<evidence type="ECO:0000259" key="14">
    <source>
        <dbReference type="Pfam" id="PF10585"/>
    </source>
</evidence>
<feature type="binding site" evidence="10">
    <location>
        <begin position="29"/>
        <end position="34"/>
    </location>
    <ligand>
        <name>ATP</name>
        <dbReference type="ChEBI" id="CHEBI:30616"/>
    </ligand>
</feature>
<feature type="compositionally biased region" description="Basic and acidic residues" evidence="12">
    <location>
        <begin position="615"/>
        <end position="630"/>
    </location>
</feature>
<keyword evidence="3 8" id="KW-0479">Metal-binding</keyword>
<dbReference type="SUPFAM" id="SSF69572">
    <property type="entry name" value="Activating enzymes of the ubiquitin-like proteins"/>
    <property type="match status" value="1"/>
</dbReference>
<dbReference type="GO" id="GO:0005737">
    <property type="term" value="C:cytoplasm"/>
    <property type="evidence" value="ECO:0007669"/>
    <property type="project" value="TreeGrafter"/>
</dbReference>
<feature type="compositionally biased region" description="Basic and acidic residues" evidence="12">
    <location>
        <begin position="657"/>
        <end position="687"/>
    </location>
</feature>
<dbReference type="Gene3D" id="3.50.50.80">
    <property type="entry name" value="Ubiquitin-activating enzyme E1, inactive adenylation domain, subdomain 1"/>
    <property type="match status" value="1"/>
</dbReference>
<dbReference type="Gene3D" id="3.10.290.20">
    <property type="entry name" value="Ubiquitin-like 2 activating enzyme e1b. Chain: B, domain 3"/>
    <property type="match status" value="1"/>
</dbReference>
<gene>
    <name evidence="16" type="ORF">BWQ96_05689</name>
</gene>
<dbReference type="Pfam" id="PF14732">
    <property type="entry name" value="UAE_UbL"/>
    <property type="match status" value="1"/>
</dbReference>
<dbReference type="InterPro" id="IPR028077">
    <property type="entry name" value="UAE_UbL_dom"/>
</dbReference>
<comment type="subunit">
    <text evidence="8">Heterodimer.</text>
</comment>
<dbReference type="GO" id="GO:0005524">
    <property type="term" value="F:ATP binding"/>
    <property type="evidence" value="ECO:0007669"/>
    <property type="project" value="UniProtKB-UniRule"/>
</dbReference>
<accession>A0A2V3IQW4</accession>
<dbReference type="GO" id="GO:0031510">
    <property type="term" value="C:SUMO activating enzyme complex"/>
    <property type="evidence" value="ECO:0007669"/>
    <property type="project" value="UniProtKB-UniRule"/>
</dbReference>
<dbReference type="InterPro" id="IPR019572">
    <property type="entry name" value="UBA_E1_SCCH"/>
</dbReference>
<feature type="binding site" evidence="11">
    <location>
        <position position="472"/>
    </location>
    <ligand>
        <name>Zn(2+)</name>
        <dbReference type="ChEBI" id="CHEBI:29105"/>
    </ligand>
</feature>
<dbReference type="InterPro" id="IPR030661">
    <property type="entry name" value="Uba2"/>
</dbReference>
<dbReference type="PANTHER" id="PTHR10953">
    <property type="entry name" value="UBIQUITIN-ACTIVATING ENZYME E1"/>
    <property type="match status" value="1"/>
</dbReference>
<dbReference type="Proteomes" id="UP000247409">
    <property type="component" value="Unassembled WGS sequence"/>
</dbReference>
<dbReference type="UniPathway" id="UPA00886"/>
<dbReference type="InterPro" id="IPR000594">
    <property type="entry name" value="ThiF_NAD_FAD-bd"/>
</dbReference>
<evidence type="ECO:0000256" key="8">
    <source>
        <dbReference type="PIRNR" id="PIRNR039133"/>
    </source>
</evidence>
<dbReference type="InterPro" id="IPR042449">
    <property type="entry name" value="Ub-E1_IAD_1"/>
</dbReference>
<feature type="compositionally biased region" description="Polar residues" evidence="12">
    <location>
        <begin position="217"/>
        <end position="238"/>
    </location>
</feature>
<evidence type="ECO:0000256" key="5">
    <source>
        <dbReference type="ARBA" id="ARBA00022786"/>
    </source>
</evidence>
<evidence type="ECO:0000256" key="1">
    <source>
        <dbReference type="ARBA" id="ARBA00004718"/>
    </source>
</evidence>
<dbReference type="FunFam" id="3.50.50.80:FF:000002">
    <property type="entry name" value="SUMO-activating enzyme subunit 2"/>
    <property type="match status" value="1"/>
</dbReference>
<feature type="compositionally biased region" description="Basic and acidic residues" evidence="12">
    <location>
        <begin position="239"/>
        <end position="248"/>
    </location>
</feature>
<feature type="binding site" evidence="10">
    <location>
        <position position="53"/>
    </location>
    <ligand>
        <name>ATP</name>
        <dbReference type="ChEBI" id="CHEBI:30616"/>
    </ligand>
</feature>
<evidence type="ECO:0000256" key="9">
    <source>
        <dbReference type="PIRSR" id="PIRSR039133-1"/>
    </source>
</evidence>
<dbReference type="OrthoDB" id="10255449at2759"/>
<evidence type="ECO:0000259" key="15">
    <source>
        <dbReference type="Pfam" id="PF14732"/>
    </source>
</evidence>
<dbReference type="GO" id="GO:0046872">
    <property type="term" value="F:metal ion binding"/>
    <property type="evidence" value="ECO:0007669"/>
    <property type="project" value="UniProtKB-KW"/>
</dbReference>
<evidence type="ECO:0000256" key="3">
    <source>
        <dbReference type="ARBA" id="ARBA00022723"/>
    </source>
</evidence>
<reference evidence="16 17" key="1">
    <citation type="journal article" date="2018" name="Mol. Biol. Evol.">
        <title>Analysis of the draft genome of the red seaweed Gracilariopsis chorda provides insights into genome size evolution in Rhodophyta.</title>
        <authorList>
            <person name="Lee J."/>
            <person name="Yang E.C."/>
            <person name="Graf L."/>
            <person name="Yang J.H."/>
            <person name="Qiu H."/>
            <person name="Zel Zion U."/>
            <person name="Chan C.X."/>
            <person name="Stephens T.G."/>
            <person name="Weber A.P.M."/>
            <person name="Boo G.H."/>
            <person name="Boo S.M."/>
            <person name="Kim K.M."/>
            <person name="Shin Y."/>
            <person name="Jung M."/>
            <person name="Lee S.J."/>
            <person name="Yim H.S."/>
            <person name="Lee J.H."/>
            <person name="Bhattacharya D."/>
            <person name="Yoon H.S."/>
        </authorList>
    </citation>
    <scope>NUCLEOTIDE SEQUENCE [LARGE SCALE GENOMIC DNA]</scope>
    <source>
        <strain evidence="16 17">SKKU-2015</strain>
        <tissue evidence="16">Whole body</tissue>
    </source>
</reference>
<evidence type="ECO:0000259" key="13">
    <source>
        <dbReference type="Pfam" id="PF00899"/>
    </source>
</evidence>
<feature type="active site" description="Glycyl thioester intermediate" evidence="9">
    <location>
        <position position="177"/>
    </location>
</feature>
<feature type="region of interest" description="Disordered" evidence="12">
    <location>
        <begin position="586"/>
        <end position="687"/>
    </location>
</feature>
<evidence type="ECO:0000256" key="10">
    <source>
        <dbReference type="PIRSR" id="PIRSR039133-2"/>
    </source>
</evidence>
<feature type="compositionally biased region" description="Basic and acidic residues" evidence="12">
    <location>
        <begin position="259"/>
        <end position="276"/>
    </location>
</feature>
<feature type="binding site" evidence="11">
    <location>
        <position position="475"/>
    </location>
    <ligand>
        <name>Zn(2+)</name>
        <dbReference type="ChEBI" id="CHEBI:29105"/>
    </ligand>
</feature>
<feature type="domain" description="Ubiquitin-activating enzyme SCCH" evidence="14">
    <location>
        <begin position="364"/>
        <end position="404"/>
    </location>
</feature>
<evidence type="ECO:0000256" key="7">
    <source>
        <dbReference type="ARBA" id="ARBA00022840"/>
    </source>
</evidence>
<feature type="binding site" evidence="11">
    <location>
        <position position="162"/>
    </location>
    <ligand>
        <name>Zn(2+)</name>
        <dbReference type="ChEBI" id="CHEBI:29105"/>
    </ligand>
</feature>
<evidence type="ECO:0000256" key="6">
    <source>
        <dbReference type="ARBA" id="ARBA00022833"/>
    </source>
</evidence>
<feature type="binding site" evidence="11">
    <location>
        <position position="165"/>
    </location>
    <ligand>
        <name>Zn(2+)</name>
        <dbReference type="ChEBI" id="CHEBI:29105"/>
    </ligand>
</feature>
<dbReference type="PANTHER" id="PTHR10953:SF5">
    <property type="entry name" value="SUMO-ACTIVATING ENZYME SUBUNIT 2"/>
    <property type="match status" value="1"/>
</dbReference>
<dbReference type="Pfam" id="PF10585">
    <property type="entry name" value="UBA_E1_SCCH"/>
    <property type="match status" value="1"/>
</dbReference>
<comment type="caution">
    <text evidence="16">The sequence shown here is derived from an EMBL/GenBank/DDBJ whole genome shotgun (WGS) entry which is preliminary data.</text>
</comment>